<reference evidence="2" key="2">
    <citation type="journal article" date="2015" name="Data Brief">
        <title>Shoot transcriptome of the giant reed, Arundo donax.</title>
        <authorList>
            <person name="Barrero R.A."/>
            <person name="Guerrero F.D."/>
            <person name="Moolhuijzen P."/>
            <person name="Goolsby J.A."/>
            <person name="Tidwell J."/>
            <person name="Bellgard S.E."/>
            <person name="Bellgard M.I."/>
        </authorList>
    </citation>
    <scope>NUCLEOTIDE SEQUENCE</scope>
    <source>
        <tissue evidence="2">Shoot tissue taken approximately 20 cm above the soil surface</tissue>
    </source>
</reference>
<name>A0A0A9F4X5_ARUDO</name>
<dbReference type="EMBL" id="GBRH01191632">
    <property type="protein sequence ID" value="JAE06264.1"/>
    <property type="molecule type" value="Transcribed_RNA"/>
</dbReference>
<dbReference type="AlphaFoldDB" id="A0A0A9F4X5"/>
<feature type="compositionally biased region" description="Basic residues" evidence="1">
    <location>
        <begin position="1"/>
        <end position="18"/>
    </location>
</feature>
<evidence type="ECO:0000313" key="2">
    <source>
        <dbReference type="EMBL" id="JAE06264.1"/>
    </source>
</evidence>
<evidence type="ECO:0000256" key="1">
    <source>
        <dbReference type="SAM" id="MobiDB-lite"/>
    </source>
</evidence>
<feature type="region of interest" description="Disordered" evidence="1">
    <location>
        <begin position="1"/>
        <end position="27"/>
    </location>
</feature>
<protein>
    <submittedName>
        <fullName evidence="2">Uncharacterized protein</fullName>
    </submittedName>
</protein>
<accession>A0A0A9F4X5</accession>
<reference evidence="2" key="1">
    <citation type="submission" date="2014-09" db="EMBL/GenBank/DDBJ databases">
        <authorList>
            <person name="Magalhaes I.L.F."/>
            <person name="Oliveira U."/>
            <person name="Santos F.R."/>
            <person name="Vidigal T.H.D.A."/>
            <person name="Brescovit A.D."/>
            <person name="Santos A.J."/>
        </authorList>
    </citation>
    <scope>NUCLEOTIDE SEQUENCE</scope>
    <source>
        <tissue evidence="2">Shoot tissue taken approximately 20 cm above the soil surface</tissue>
    </source>
</reference>
<sequence>MRSRRWKWTSWSGRRRSRSGWGRRGLGIRPTARVPTVLLE</sequence>
<organism evidence="2">
    <name type="scientific">Arundo donax</name>
    <name type="common">Giant reed</name>
    <name type="synonym">Donax arundinaceus</name>
    <dbReference type="NCBI Taxonomy" id="35708"/>
    <lineage>
        <taxon>Eukaryota</taxon>
        <taxon>Viridiplantae</taxon>
        <taxon>Streptophyta</taxon>
        <taxon>Embryophyta</taxon>
        <taxon>Tracheophyta</taxon>
        <taxon>Spermatophyta</taxon>
        <taxon>Magnoliopsida</taxon>
        <taxon>Liliopsida</taxon>
        <taxon>Poales</taxon>
        <taxon>Poaceae</taxon>
        <taxon>PACMAD clade</taxon>
        <taxon>Arundinoideae</taxon>
        <taxon>Arundineae</taxon>
        <taxon>Arundo</taxon>
    </lineage>
</organism>
<proteinExistence type="predicted"/>